<evidence type="ECO:0000256" key="1">
    <source>
        <dbReference type="SAM" id="SignalP"/>
    </source>
</evidence>
<dbReference type="PANTHER" id="PTHR33361">
    <property type="entry name" value="GLR0591 PROTEIN"/>
    <property type="match status" value="1"/>
</dbReference>
<evidence type="ECO:0000313" key="3">
    <source>
        <dbReference type="Proteomes" id="UP000582837"/>
    </source>
</evidence>
<dbReference type="EMBL" id="JACHIA010000025">
    <property type="protein sequence ID" value="MBB6073506.1"/>
    <property type="molecule type" value="Genomic_DNA"/>
</dbReference>
<dbReference type="PANTHER" id="PTHR33361:SF2">
    <property type="entry name" value="DUF885 DOMAIN-CONTAINING PROTEIN"/>
    <property type="match status" value="1"/>
</dbReference>
<accession>A0A841H6N4</accession>
<dbReference type="Pfam" id="PF05960">
    <property type="entry name" value="DUF885"/>
    <property type="match status" value="1"/>
</dbReference>
<evidence type="ECO:0000313" key="2">
    <source>
        <dbReference type="EMBL" id="MBB6073506.1"/>
    </source>
</evidence>
<keyword evidence="3" id="KW-1185">Reference proteome</keyword>
<proteinExistence type="predicted"/>
<dbReference type="RefSeq" id="WP_170038488.1">
    <property type="nucleotide sequence ID" value="NZ_JABDTL010000002.1"/>
</dbReference>
<name>A0A841H6N4_9BACT</name>
<organism evidence="2 3">
    <name type="scientific">Longimicrobium terrae</name>
    <dbReference type="NCBI Taxonomy" id="1639882"/>
    <lineage>
        <taxon>Bacteria</taxon>
        <taxon>Pseudomonadati</taxon>
        <taxon>Gemmatimonadota</taxon>
        <taxon>Longimicrobiia</taxon>
        <taxon>Longimicrobiales</taxon>
        <taxon>Longimicrobiaceae</taxon>
        <taxon>Longimicrobium</taxon>
    </lineage>
</organism>
<dbReference type="Proteomes" id="UP000582837">
    <property type="component" value="Unassembled WGS sequence"/>
</dbReference>
<feature type="signal peptide" evidence="1">
    <location>
        <begin position="1"/>
        <end position="27"/>
    </location>
</feature>
<sequence>MIARNIPVQLAASLLLALALVPARPLAAQTTPAGAAEVRAVADEFLRASVVRDPAVAAEVGDATPPDRWPDRSPAPLRAWEQRQDDWLARLRRVNADALWGTPEWLTHGMLAEHLEAAAGERVCRRELWGGMDQIFGWHLGLATAAARQPVGSPANRAAALARWRDLPRFVDVEIANVRAGLAAGYAAPRDNVLRVAEQVRGMLPDSVENSPFWSPARRDADATFVQEWRAELRGSVYPALRRYLAFVETEYLPRARAQAGLSALPNGAACYRATVRALTSVDVAPEEMVARARTARAGMESELLAIAGRLTGETELRRARETLRTDPRFLFATREAKMEATRALIARIHGQLPAAFSRVPPDSLVLEAAPEWSERSRPPAWYEAPAVDGSRPGTYVLNLFGAEGSPRMDISSSVTHEAWPGHHLQIVWTGERPGQHPVLRLLGSGTGGLVEGWGMYAERLAWESGMVDDDLLRSGLLAHLTDALVGMEIDPSMHAFGLSRAAAVDSMMAISARPRAQAESYADRHAATPGQIVTYMTGYLEIMAMRDEARAALGDRFDLRAFHDVVLAEGAMPLPMLRARVRRWIADRRGV</sequence>
<dbReference type="InterPro" id="IPR010281">
    <property type="entry name" value="DUF885"/>
</dbReference>
<comment type="caution">
    <text evidence="2">The sequence shown here is derived from an EMBL/GenBank/DDBJ whole genome shotgun (WGS) entry which is preliminary data.</text>
</comment>
<protein>
    <submittedName>
        <fullName evidence="2">Uncharacterized protein (DUF885 family)</fullName>
    </submittedName>
</protein>
<gene>
    <name evidence="2" type="ORF">HNQ61_005176</name>
</gene>
<feature type="chain" id="PRO_5032611134" evidence="1">
    <location>
        <begin position="28"/>
        <end position="592"/>
    </location>
</feature>
<keyword evidence="1" id="KW-0732">Signal</keyword>
<dbReference type="AlphaFoldDB" id="A0A841H6N4"/>
<reference evidence="2 3" key="1">
    <citation type="submission" date="2020-08" db="EMBL/GenBank/DDBJ databases">
        <title>Genomic Encyclopedia of Type Strains, Phase IV (KMG-IV): sequencing the most valuable type-strain genomes for metagenomic binning, comparative biology and taxonomic classification.</title>
        <authorList>
            <person name="Goeker M."/>
        </authorList>
    </citation>
    <scope>NUCLEOTIDE SEQUENCE [LARGE SCALE GENOMIC DNA]</scope>
    <source>
        <strain evidence="2 3">DSM 29007</strain>
    </source>
</reference>